<dbReference type="GO" id="GO:0022857">
    <property type="term" value="F:transmembrane transporter activity"/>
    <property type="evidence" value="ECO:0007669"/>
    <property type="project" value="InterPro"/>
</dbReference>
<organism evidence="3 4">
    <name type="scientific">Nostocoides australiense Ben110</name>
    <dbReference type="NCBI Taxonomy" id="1193182"/>
    <lineage>
        <taxon>Bacteria</taxon>
        <taxon>Bacillati</taxon>
        <taxon>Actinomycetota</taxon>
        <taxon>Actinomycetes</taxon>
        <taxon>Micrococcales</taxon>
        <taxon>Intrasporangiaceae</taxon>
        <taxon>Nostocoides</taxon>
    </lineage>
</organism>
<feature type="domain" description="ABC-type glycine betaine transport system substrate-binding" evidence="2">
    <location>
        <begin position="60"/>
        <end position="317"/>
    </location>
</feature>
<dbReference type="Pfam" id="PF04069">
    <property type="entry name" value="OpuAC"/>
    <property type="match status" value="1"/>
</dbReference>
<dbReference type="Gene3D" id="3.40.190.10">
    <property type="entry name" value="Periplasmic binding protein-like II"/>
    <property type="match status" value="1"/>
</dbReference>
<dbReference type="InterPro" id="IPR007210">
    <property type="entry name" value="ABC_Gly_betaine_transp_sub-bd"/>
</dbReference>
<dbReference type="AlphaFoldDB" id="W6K457"/>
<keyword evidence="4" id="KW-1185">Reference proteome</keyword>
<dbReference type="RefSeq" id="WP_048699793.1">
    <property type="nucleotide sequence ID" value="NZ_HG764815.1"/>
</dbReference>
<sequence>MRRPALIFTVTTASALTLAACGSSSDPMASGSSTSSASAATSAATSADSSSGGATSSAQSIAVGSADFSESQLLAEIYAGALQAKGINATAKLNIGSREVSVKALQDGSIDVMPEYTGAMAFYYDKNFTETDPQAVYDALKGMLPADLTLLQASAAEDNDSINVTKATAQKYQLTSVADLAAHAGDLTLGAPPEFKLRPQGIPGLEKTYGVTFGTFRPLKGAALVNALKNGQVDAANIFSTDPAIAANDFVTLTDDKRLFGAQNIVPLVRADAATPEVSAALDAVNAKLTTATLSDLLKKTDIDKQDPATVAKEFLTANGLG</sequence>
<proteinExistence type="predicted"/>
<name>W6K457_9MICO</name>
<dbReference type="EMBL" id="CAJA01000381">
    <property type="protein sequence ID" value="CCH74434.1"/>
    <property type="molecule type" value="Genomic_DNA"/>
</dbReference>
<dbReference type="Proteomes" id="UP000035763">
    <property type="component" value="Unassembled WGS sequence"/>
</dbReference>
<dbReference type="SUPFAM" id="SSF53850">
    <property type="entry name" value="Periplasmic binding protein-like II"/>
    <property type="match status" value="1"/>
</dbReference>
<protein>
    <submittedName>
        <fullName evidence="3">Putative transporter subunit: periplasmic-binding component of ABC superfamily (YehZ)</fullName>
    </submittedName>
</protein>
<gene>
    <name evidence="3" type="ORF">BN11_4410003</name>
</gene>
<dbReference type="GO" id="GO:0043190">
    <property type="term" value="C:ATP-binding cassette (ABC) transporter complex"/>
    <property type="evidence" value="ECO:0007669"/>
    <property type="project" value="InterPro"/>
</dbReference>
<feature type="signal peptide" evidence="1">
    <location>
        <begin position="1"/>
        <end position="19"/>
    </location>
</feature>
<comment type="caution">
    <text evidence="3">The sequence shown here is derived from an EMBL/GenBank/DDBJ whole genome shotgun (WGS) entry which is preliminary data.</text>
</comment>
<dbReference type="STRING" id="1193182.BN11_4410003"/>
<feature type="chain" id="PRO_5039484094" evidence="1">
    <location>
        <begin position="20"/>
        <end position="322"/>
    </location>
</feature>
<keyword evidence="1" id="KW-0732">Signal</keyword>
<evidence type="ECO:0000256" key="1">
    <source>
        <dbReference type="SAM" id="SignalP"/>
    </source>
</evidence>
<dbReference type="Gene3D" id="3.40.190.120">
    <property type="entry name" value="Osmoprotection protein (prox), domain 2"/>
    <property type="match status" value="1"/>
</dbReference>
<evidence type="ECO:0000313" key="3">
    <source>
        <dbReference type="EMBL" id="CCH74434.1"/>
    </source>
</evidence>
<evidence type="ECO:0000259" key="2">
    <source>
        <dbReference type="Pfam" id="PF04069"/>
    </source>
</evidence>
<dbReference type="PROSITE" id="PS51257">
    <property type="entry name" value="PROKAR_LIPOPROTEIN"/>
    <property type="match status" value="1"/>
</dbReference>
<reference evidence="3 4" key="1">
    <citation type="journal article" date="2013" name="ISME J.">
        <title>A metabolic model for members of the genus Tetrasphaera involved in enhanced biological phosphorus removal.</title>
        <authorList>
            <person name="Kristiansen R."/>
            <person name="Nguyen H.T.T."/>
            <person name="Saunders A.M."/>
            <person name="Nielsen J.L."/>
            <person name="Wimmer R."/>
            <person name="Le V.Q."/>
            <person name="McIlroy S.J."/>
            <person name="Petrovski S."/>
            <person name="Seviour R.J."/>
            <person name="Calteau A."/>
            <person name="Nielsen K.L."/>
            <person name="Nielsen P.H."/>
        </authorList>
    </citation>
    <scope>NUCLEOTIDE SEQUENCE [LARGE SCALE GENOMIC DNA]</scope>
    <source>
        <strain evidence="3 4">Ben110</strain>
    </source>
</reference>
<evidence type="ECO:0000313" key="4">
    <source>
        <dbReference type="Proteomes" id="UP000035763"/>
    </source>
</evidence>
<dbReference type="CDD" id="cd13606">
    <property type="entry name" value="PBP2_ProX_like"/>
    <property type="match status" value="1"/>
</dbReference>
<accession>W6K457</accession>
<dbReference type="OrthoDB" id="9781705at2"/>